<keyword evidence="2" id="KW-1185">Reference proteome</keyword>
<proteinExistence type="predicted"/>
<name>A0ACC0NKT4_RHOML</name>
<dbReference type="Proteomes" id="UP001062846">
    <property type="component" value="Chromosome 5"/>
</dbReference>
<accession>A0ACC0NKT4</accession>
<evidence type="ECO:0000313" key="2">
    <source>
        <dbReference type="Proteomes" id="UP001062846"/>
    </source>
</evidence>
<organism evidence="1 2">
    <name type="scientific">Rhododendron molle</name>
    <name type="common">Chinese azalea</name>
    <name type="synonym">Azalea mollis</name>
    <dbReference type="NCBI Taxonomy" id="49168"/>
    <lineage>
        <taxon>Eukaryota</taxon>
        <taxon>Viridiplantae</taxon>
        <taxon>Streptophyta</taxon>
        <taxon>Embryophyta</taxon>
        <taxon>Tracheophyta</taxon>
        <taxon>Spermatophyta</taxon>
        <taxon>Magnoliopsida</taxon>
        <taxon>eudicotyledons</taxon>
        <taxon>Gunneridae</taxon>
        <taxon>Pentapetalae</taxon>
        <taxon>asterids</taxon>
        <taxon>Ericales</taxon>
        <taxon>Ericaceae</taxon>
        <taxon>Ericoideae</taxon>
        <taxon>Rhodoreae</taxon>
        <taxon>Rhododendron</taxon>
    </lineage>
</organism>
<protein>
    <submittedName>
        <fullName evidence="1">Uncharacterized protein</fullName>
    </submittedName>
</protein>
<gene>
    <name evidence="1" type="ORF">RHMOL_Rhmol05G0061600</name>
</gene>
<evidence type="ECO:0000313" key="1">
    <source>
        <dbReference type="EMBL" id="KAI8553987.1"/>
    </source>
</evidence>
<comment type="caution">
    <text evidence="1">The sequence shown here is derived from an EMBL/GenBank/DDBJ whole genome shotgun (WGS) entry which is preliminary data.</text>
</comment>
<sequence>MTAFGNSLFNSPIARCNWSLWNFESSFRSLRQLLSSLAHQKDQERKFANVVADSTVVQRAVQSQDILDGDSEFETDGENLSEEAETHIPYKKNDAWSAFEANDDYDSTVFDLGVEAKTGMNSGDAPVNPAPYRFSDFSPRPVDPVRKETVLPSPVEPRNNSPPPKSVDSKGTSFGIFSASKGNDTPDRHGLATSRS</sequence>
<dbReference type="EMBL" id="CM046392">
    <property type="protein sequence ID" value="KAI8553987.1"/>
    <property type="molecule type" value="Genomic_DNA"/>
</dbReference>
<reference evidence="1" key="1">
    <citation type="submission" date="2022-02" db="EMBL/GenBank/DDBJ databases">
        <title>Plant Genome Project.</title>
        <authorList>
            <person name="Zhang R.-G."/>
        </authorList>
    </citation>
    <scope>NUCLEOTIDE SEQUENCE</scope>
    <source>
        <strain evidence="1">AT1</strain>
    </source>
</reference>